<name>A0A969PQS3_9BACI</name>
<dbReference type="EC" id="3.2.2.15" evidence="2"/>
<dbReference type="SMART" id="SM00986">
    <property type="entry name" value="UDG"/>
    <property type="match status" value="1"/>
</dbReference>
<dbReference type="InterPro" id="IPR036895">
    <property type="entry name" value="Uracil-DNA_glycosylase-like_sf"/>
</dbReference>
<dbReference type="InterPro" id="IPR005122">
    <property type="entry name" value="Uracil-DNA_glycosylase-like"/>
</dbReference>
<dbReference type="NCBIfam" id="TIGR04274">
    <property type="entry name" value="hypoxanDNAglyco"/>
    <property type="match status" value="1"/>
</dbReference>
<feature type="domain" description="Uracil-DNA glycosylase-like" evidence="1">
    <location>
        <begin position="7"/>
        <end position="161"/>
    </location>
</feature>
<evidence type="ECO:0000313" key="3">
    <source>
        <dbReference type="Proteomes" id="UP000752012"/>
    </source>
</evidence>
<keyword evidence="3" id="KW-1185">Reference proteome</keyword>
<evidence type="ECO:0000259" key="1">
    <source>
        <dbReference type="SMART" id="SM00986"/>
    </source>
</evidence>
<dbReference type="Pfam" id="PF03167">
    <property type="entry name" value="UDG"/>
    <property type="match status" value="1"/>
</dbReference>
<proteinExistence type="predicted"/>
<dbReference type="SUPFAM" id="SSF52141">
    <property type="entry name" value="Uracil-DNA glycosylase-like"/>
    <property type="match status" value="1"/>
</dbReference>
<dbReference type="EMBL" id="JAATHJ010000007">
    <property type="protein sequence ID" value="NJP37289.1"/>
    <property type="molecule type" value="Genomic_DNA"/>
</dbReference>
<dbReference type="SMART" id="SM00987">
    <property type="entry name" value="UreE_C"/>
    <property type="match status" value="1"/>
</dbReference>
<dbReference type="AlphaFoldDB" id="A0A969PQS3"/>
<sequence>MRIESMKPIVGPEPKLLIVGSMPGAKSLAEQQYYAHPRNHFWMIIGDLFGYPLYEASYQMKQEIMMDHHVAVWDVLKHCEREGSLDQDIRSEVPNDVQSFLERHPHIRTIGCNGRKAYDSLTRHVPLHEEVYISYLPSTSPVPGRNVKTYEQKRDAWKNLFKEAAIIE</sequence>
<dbReference type="Proteomes" id="UP000752012">
    <property type="component" value="Unassembled WGS sequence"/>
</dbReference>
<gene>
    <name evidence="2" type="ORF">HCN83_06775</name>
</gene>
<accession>A0A969PQS3</accession>
<dbReference type="Gene3D" id="3.40.470.10">
    <property type="entry name" value="Uracil-DNA glycosylase-like domain"/>
    <property type="match status" value="1"/>
</dbReference>
<organism evidence="2 3">
    <name type="scientific">Alkalicoccus luteus</name>
    <dbReference type="NCBI Taxonomy" id="1237094"/>
    <lineage>
        <taxon>Bacteria</taxon>
        <taxon>Bacillati</taxon>
        <taxon>Bacillota</taxon>
        <taxon>Bacilli</taxon>
        <taxon>Bacillales</taxon>
        <taxon>Bacillaceae</taxon>
        <taxon>Alkalicoccus</taxon>
    </lineage>
</organism>
<evidence type="ECO:0000313" key="2">
    <source>
        <dbReference type="EMBL" id="NJP37289.1"/>
    </source>
</evidence>
<keyword evidence="2" id="KW-0326">Glycosidase</keyword>
<dbReference type="InterPro" id="IPR026353">
    <property type="entry name" value="Hypoxan-DNA_Glyclase"/>
</dbReference>
<reference evidence="2 3" key="1">
    <citation type="submission" date="2020-03" db="EMBL/GenBank/DDBJ databases">
        <title>Assessment of the enzymatic potential of alkaline-tolerant lipase obtained from Bacillus luteus H11 (technogenic soil) for the bioremediation of saline soils contaminated with petroleum substances.</title>
        <authorList>
            <person name="Kalwasinska A."/>
        </authorList>
    </citation>
    <scope>NUCLEOTIDE SEQUENCE [LARGE SCALE GENOMIC DNA]</scope>
    <source>
        <strain evidence="2 3">H11</strain>
    </source>
</reference>
<comment type="caution">
    <text evidence="2">The sequence shown here is derived from an EMBL/GenBank/DDBJ whole genome shotgun (WGS) entry which is preliminary data.</text>
</comment>
<protein>
    <submittedName>
        <fullName evidence="2">DNA-deoxyinosine glycosylase</fullName>
        <ecNumber evidence="2">3.2.2.15</ecNumber>
    </submittedName>
</protein>
<dbReference type="GO" id="GO:0033958">
    <property type="term" value="F:DNA-deoxyinosine glycosylase activity"/>
    <property type="evidence" value="ECO:0007669"/>
    <property type="project" value="UniProtKB-EC"/>
</dbReference>
<keyword evidence="2" id="KW-0378">Hydrolase</keyword>
<dbReference type="CDD" id="cd10032">
    <property type="entry name" value="UDG-F6_HDG"/>
    <property type="match status" value="1"/>
</dbReference>
<dbReference type="RefSeq" id="WP_168005728.1">
    <property type="nucleotide sequence ID" value="NZ_JAATHJ010000007.1"/>
</dbReference>